<dbReference type="InterPro" id="IPR050832">
    <property type="entry name" value="Bact_Acetyltransf"/>
</dbReference>
<dbReference type="InterPro" id="IPR000182">
    <property type="entry name" value="GNAT_dom"/>
</dbReference>
<keyword evidence="5" id="KW-1185">Reference proteome</keyword>
<dbReference type="PANTHER" id="PTHR43877:SF2">
    <property type="entry name" value="AMINOALKYLPHOSPHONATE N-ACETYLTRANSFERASE-RELATED"/>
    <property type="match status" value="1"/>
</dbReference>
<evidence type="ECO:0000313" key="4">
    <source>
        <dbReference type="EMBL" id="AJQ93914.1"/>
    </source>
</evidence>
<proteinExistence type="predicted"/>
<dbReference type="AlphaFoldDB" id="A0A0C5VU53"/>
<keyword evidence="2" id="KW-0012">Acyltransferase</keyword>
<dbReference type="KEGG" id="gsn:YC6258_01870"/>
<accession>A0A0C5VU53</accession>
<dbReference type="CDD" id="cd04301">
    <property type="entry name" value="NAT_SF"/>
    <property type="match status" value="1"/>
</dbReference>
<dbReference type="HOGENOM" id="CLU_013985_34_4_6"/>
<dbReference type="EMBL" id="CP007142">
    <property type="protein sequence ID" value="AJQ93914.1"/>
    <property type="molecule type" value="Genomic_DNA"/>
</dbReference>
<dbReference type="Proteomes" id="UP000032266">
    <property type="component" value="Chromosome"/>
</dbReference>
<organism evidence="4 5">
    <name type="scientific">Gynuella sunshinyii YC6258</name>
    <dbReference type="NCBI Taxonomy" id="1445510"/>
    <lineage>
        <taxon>Bacteria</taxon>
        <taxon>Pseudomonadati</taxon>
        <taxon>Pseudomonadota</taxon>
        <taxon>Gammaproteobacteria</taxon>
        <taxon>Oceanospirillales</taxon>
        <taxon>Saccharospirillaceae</taxon>
        <taxon>Gynuella</taxon>
    </lineage>
</organism>
<dbReference type="PANTHER" id="PTHR43877">
    <property type="entry name" value="AMINOALKYLPHOSPHONATE N-ACETYLTRANSFERASE-RELATED-RELATED"/>
    <property type="match status" value="1"/>
</dbReference>
<evidence type="ECO:0000313" key="5">
    <source>
        <dbReference type="Proteomes" id="UP000032266"/>
    </source>
</evidence>
<gene>
    <name evidence="4" type="ORF">YC6258_01870</name>
</gene>
<dbReference type="SUPFAM" id="SSF55729">
    <property type="entry name" value="Acyl-CoA N-acyltransferases (Nat)"/>
    <property type="match status" value="1"/>
</dbReference>
<name>A0A0C5VU53_9GAMM</name>
<dbReference type="InterPro" id="IPR016181">
    <property type="entry name" value="Acyl_CoA_acyltransferase"/>
</dbReference>
<sequence length="142" mass="16539">MSIRLAQTHDAEAISRLSEQLDYSVNPETCAEHIAYMSHHPDVYQLLVLEKDMEVVGYMQLTVVRHIQTQSYVEISALVVDERFRSLGIGSKLIQTAKAWTQELGYERLVVRTNENRERAIRFYSRGGFRELKKQTTFQINF</sequence>
<evidence type="ECO:0000256" key="1">
    <source>
        <dbReference type="ARBA" id="ARBA00022679"/>
    </source>
</evidence>
<evidence type="ECO:0000259" key="3">
    <source>
        <dbReference type="PROSITE" id="PS51186"/>
    </source>
</evidence>
<protein>
    <submittedName>
        <fullName evidence="4">Putative acetyltransferase</fullName>
    </submittedName>
</protein>
<feature type="domain" description="N-acetyltransferase" evidence="3">
    <location>
        <begin position="1"/>
        <end position="142"/>
    </location>
</feature>
<dbReference type="RefSeq" id="WP_052830155.1">
    <property type="nucleotide sequence ID" value="NZ_CP007142.1"/>
</dbReference>
<dbReference type="PROSITE" id="PS51186">
    <property type="entry name" value="GNAT"/>
    <property type="match status" value="1"/>
</dbReference>
<evidence type="ECO:0000256" key="2">
    <source>
        <dbReference type="ARBA" id="ARBA00023315"/>
    </source>
</evidence>
<dbReference type="Gene3D" id="3.40.630.30">
    <property type="match status" value="1"/>
</dbReference>
<dbReference type="GO" id="GO:0016747">
    <property type="term" value="F:acyltransferase activity, transferring groups other than amino-acyl groups"/>
    <property type="evidence" value="ECO:0007669"/>
    <property type="project" value="InterPro"/>
</dbReference>
<dbReference type="Pfam" id="PF00583">
    <property type="entry name" value="Acetyltransf_1"/>
    <property type="match status" value="1"/>
</dbReference>
<keyword evidence="1 4" id="KW-0808">Transferase</keyword>
<reference evidence="4 5" key="1">
    <citation type="submission" date="2014-01" db="EMBL/GenBank/DDBJ databases">
        <title>Full genme sequencing of cellulolytic bacterium Gynuella sunshinyii YC6258T gen. nov., sp. nov.</title>
        <authorList>
            <person name="Khan H."/>
            <person name="Chung E.J."/>
            <person name="Chung Y.R."/>
        </authorList>
    </citation>
    <scope>NUCLEOTIDE SEQUENCE [LARGE SCALE GENOMIC DNA]</scope>
    <source>
        <strain evidence="4 5">YC6258</strain>
    </source>
</reference>